<feature type="compositionally biased region" description="Acidic residues" evidence="16">
    <location>
        <begin position="1002"/>
        <end position="1011"/>
    </location>
</feature>
<feature type="domain" description="GH16" evidence="19">
    <location>
        <begin position="23"/>
        <end position="484"/>
    </location>
</feature>
<feature type="region of interest" description="Disordered" evidence="16">
    <location>
        <begin position="2610"/>
        <end position="2683"/>
    </location>
</feature>
<evidence type="ECO:0000313" key="20">
    <source>
        <dbReference type="EMBL" id="KAG8461579.1"/>
    </source>
</evidence>
<keyword evidence="13" id="KW-0325">Glycoprotein</keyword>
<dbReference type="InterPro" id="IPR000757">
    <property type="entry name" value="Beta-glucanase-like"/>
</dbReference>
<dbReference type="InterPro" id="IPR000742">
    <property type="entry name" value="EGF"/>
</dbReference>
<feature type="compositionally biased region" description="Low complexity" evidence="16">
    <location>
        <begin position="1091"/>
        <end position="1107"/>
    </location>
</feature>
<feature type="transmembrane region" description="Helical" evidence="17">
    <location>
        <begin position="1285"/>
        <end position="1305"/>
    </location>
</feature>
<dbReference type="InterPro" id="IPR003440">
    <property type="entry name" value="Glyco_trans_48_dom"/>
</dbReference>
<feature type="compositionally biased region" description="Polar residues" evidence="16">
    <location>
        <begin position="2616"/>
        <end position="2637"/>
    </location>
</feature>
<evidence type="ECO:0000259" key="19">
    <source>
        <dbReference type="PROSITE" id="PS51762"/>
    </source>
</evidence>
<evidence type="ECO:0000256" key="15">
    <source>
        <dbReference type="ARBA" id="ARBA00047777"/>
    </source>
</evidence>
<feature type="transmembrane region" description="Helical" evidence="17">
    <location>
        <begin position="2407"/>
        <end position="2431"/>
    </location>
</feature>
<dbReference type="EMBL" id="JAGTXO010000025">
    <property type="protein sequence ID" value="KAG8461579.1"/>
    <property type="molecule type" value="Genomic_DNA"/>
</dbReference>
<accession>A0A8J5XC85</accession>
<evidence type="ECO:0000256" key="9">
    <source>
        <dbReference type="ARBA" id="ARBA00022968"/>
    </source>
</evidence>
<keyword evidence="12" id="KW-1015">Disulfide bond</keyword>
<keyword evidence="8 17" id="KW-0812">Transmembrane</keyword>
<keyword evidence="6" id="KW-0328">Glycosyltransferase</keyword>
<feature type="transmembrane region" description="Helical" evidence="17">
    <location>
        <begin position="2532"/>
        <end position="2557"/>
    </location>
</feature>
<dbReference type="PANTHER" id="PTHR12741:SF48">
    <property type="entry name" value="1,3-BETA-GLUCAN SYNTHASE COMPONENT FKS1-RELATED"/>
    <property type="match status" value="1"/>
</dbReference>
<feature type="compositionally biased region" description="Basic and acidic residues" evidence="16">
    <location>
        <begin position="1014"/>
        <end position="1030"/>
    </location>
</feature>
<dbReference type="GO" id="GO:0004553">
    <property type="term" value="F:hydrolase activity, hydrolyzing O-glycosyl compounds"/>
    <property type="evidence" value="ECO:0007669"/>
    <property type="project" value="InterPro"/>
</dbReference>
<feature type="region of interest" description="Disordered" evidence="16">
    <location>
        <begin position="2215"/>
        <end position="2242"/>
    </location>
</feature>
<dbReference type="Pfam" id="PF02364">
    <property type="entry name" value="Glucan_synthase"/>
    <property type="match status" value="1"/>
</dbReference>
<comment type="subcellular location">
    <subcellularLocation>
        <location evidence="1">Membrane</location>
        <topology evidence="1">Multi-pass membrane protein</topology>
    </subcellularLocation>
    <subcellularLocation>
        <location evidence="2">Membrane</location>
        <topology evidence="2">Single-pass type II membrane protein</topology>
    </subcellularLocation>
</comment>
<sequence length="2683" mass="289743">MAGRIRRPVVILALACARGARGSEWVDPDTPADARVRDHRGVRYTLAFSDEFNVDGRTFRDGDDPVWTALSGLVTSNEQYNAYNDTLATTSGGKLRLKTIAADWVSPSDPSVTRTYQTAMLQSWNKLCFTEGLVEISAQMPGRHDVGGLWPAFWMMGNLGRATFPASTDKVWPFVFDECPTRDDRDANQFGTQELHACYGGTPRGAPEIDIIETMPGRFEFDYAARIASGECPAIDAETLALIRTRQPMVSTSVQAAPGQPKGARERPKLGCLPANFTARGGSVGEQYYPELYPTAANYGDDDDRAYGAALDVALNYWFYGDEFAPGGIELHTDALSANTMLNASHFERQHIYQVEWRAGADGFVRFSLDGEKQFHVGAATLTAKRAVTFDDGRQDGTMLPRHVPDEPMYLILNVDLAPRWGWEFCPAECDCCSDCRLSRCTTCMQRDASGFEYNAREWLAKLCAQLPVEYTIDYVRVYQREGEHSIGCDPPRRPTTEFILEQRSRYTPEGSDEPLRAVLPGGANCSAADHHACGGKARGACAPFAPGGADGVCVCAAEFTGPACLARRIGVARECGSLPNGALASISSWSDVRASSVASSVAGGTAAAVERCLSLEVETVADLEKLITLQCARAAGFEVAERACGEVGPNGAYRACSVRQRANHVLLAWAEGVHGDAECCTLLGHTLGCTQRQPLSRPLVLLLLSAIFLVTLAPGTRRALRALPRALARAAGASALCAAPRVDRYDRRGNGHGAAGATAWEVADPSGERGAASAWKSIAPGAALVRANDGHGVRLRSRFQIARPAVGVGAPRAPARGAERAPATAAELARARTMLDADEALSRGVADEAALSPRAPNGARVRPVAAPSLASLRALFSELLQVYGFQPDSVRAQQEHLVQLWENQTAGCGDELLGASQLHDTMFESFERWLDVSAGLFSYERRRQVVFVSYRMPTHEQRLREMALYLCLWAEAAELRFCPEAICFLFECARKHVRPPAADDGRDDDDDDGLEGGSHDARALHGGGARERGLGASSTRPPCFVRDYVAPLSACLARSHAARLEAETPPSAARAKASGRAHSPANLPPDSPPRRAGAPPTAARAPARAASAAPGVAGAERACLSCDDLNEMFWAPDRVRAIVTAEGKPVLNFFAHERWAALARVDWVASLRGAKRHTEVRAWHCVFVAYARVVIFHAAAFYTMMVVAHHLYAERAWLRPTASAPLYAGLLVPGILQFISDLCRLRIKPSATLLGTLLDADRSLPTLLQLGLFVALATRAARTAVLDVLFFAVSALVIFKAVFAPRTFNRRQRGFDSRVHEPRGSWLHVWAFWSAVLCAKAACEGHFVFRTLVLASERLEALRPLGPFVELRLVAEVLSTPRLTSRLFQQLLLWATAWAVHVASTYYWYMLGVALAGGARGFAMGRLARPRNLPSGTARASGGLRELPALGLRQLLPMDESLRSAALGPLGAGAQLHPALERRWATLWNAICFSMLRADLLSAAEVEPLAYAAVNAGAPRRARQSDPPNSPIATAHVHEGRCTTPSNGTDERALPAEAGVPMSRPFLFRERSGNGAPAPLLPRSDEFLRRLGGFSRSLRMDMPRPTTVEAMPSFSVLILHGRQPIITTDAQLVARVARSSVASAEAGLSKDAPAPLIALLMEYFADDLRRFHERLGQEHWAKLWEAVADKLAAQGEASAAALARRQSRSRADVLNVNALRRKVGWSRAMVNAAVAGAREQALLLPLRKWASLRLQTLYRTVHGMMHYEQALHLLLQVQAPHLSAARRDQIVRAKFQCVVSMPNYAHFGAERLESTELLFDEFPALEIAYVERLADDGAPGGARFFSCLVDGRCEHGRGGRRVPRFRVELPGPPSASDDTCDSRNHALPFARGRLLQSVEANHEGYLEEALKVCNALAEFEIDPSGVRERVTAVGFGEHVFSPHGAIGTFTASSELVASTIVLRALHRPLLSCQHHGRGAFVEKLAMMSRGGLDKPAPSSDDGIALSPRSADVLAGMDLVLRGGNLLQREYMQLGKGAETSFGADCDAVADAARGSADATLTRQSYRLGTRLFFGRLLGSFYAGPGAQLSGVLVEHAVWTLVFCQLYFALCETQFPQSTQDEAAGGAPVDGAGARADSHAAIASHILNQYAGMLALLVLAQQLLPLLAQRALDGGPLAVARALAQAALTLTVPLACWRMQQAGHAFREALDPPDERAQRALRARGEAGGAAARAPTSDESDPAASAHAASAQLTAQLAARAAAIAADKSVRKPFHELYELHAASHMRPAAELALLVALVLLARPAELPRAPFWASIGVLLGSWLFLPPILNPQAFGPRRVFELDVLAWARWLISTKPRGWLELRRAQLTRANARSWPQFIAPGRRTLGACALLCMLTTVEGSPARYDLVELLLVALPLFPLGLALLVAFCFGELFPEQWLAFHHPTLACALVGWHGFELWLHWSSGTFVWALQQTASPLRAEQLVVVATAKYLCTHVSCSAMAWLLPSPPPARARAARRACAPLGAAWRALLTDTVLGYCCIADTAIMLLVLVPCLLASLLPGIKTAHILLLLHAIPSRDVRTKAAKLTQSPIRRARPPNRAEAAIESVASALRSARPSMASSTTETQSTRVSTEPRSTRVSLRPAEDGAHAHGAPAPVASPKQAGAGAARVQPEQAYGASEPARLN</sequence>
<feature type="region of interest" description="Disordered" evidence="16">
    <location>
        <begin position="1063"/>
        <end position="1107"/>
    </location>
</feature>
<dbReference type="PANTHER" id="PTHR12741">
    <property type="entry name" value="LYST-INTERACTING PROTEIN LIP5 DOPAMINE RESPONSIVE PROTEIN DRG-1"/>
    <property type="match status" value="1"/>
</dbReference>
<evidence type="ECO:0000256" key="11">
    <source>
        <dbReference type="ARBA" id="ARBA00023136"/>
    </source>
</evidence>
<keyword evidence="9" id="KW-0735">Signal-anchor</keyword>
<dbReference type="InterPro" id="IPR013320">
    <property type="entry name" value="ConA-like_dom_sf"/>
</dbReference>
<feature type="signal peptide" evidence="18">
    <location>
        <begin position="1"/>
        <end position="22"/>
    </location>
</feature>
<comment type="similarity">
    <text evidence="4">Belongs to the SKN1/KRE6 family.</text>
</comment>
<dbReference type="GO" id="GO:0003843">
    <property type="term" value="F:1,3-beta-D-glucan synthase activity"/>
    <property type="evidence" value="ECO:0007669"/>
    <property type="project" value="UniProtKB-EC"/>
</dbReference>
<evidence type="ECO:0000256" key="17">
    <source>
        <dbReference type="SAM" id="Phobius"/>
    </source>
</evidence>
<keyword evidence="7" id="KW-0808">Transferase</keyword>
<name>A0A8J5XC85_DIALT</name>
<evidence type="ECO:0000256" key="2">
    <source>
        <dbReference type="ARBA" id="ARBA00004606"/>
    </source>
</evidence>
<feature type="transmembrane region" description="Helical" evidence="17">
    <location>
        <begin position="2307"/>
        <end position="2326"/>
    </location>
</feature>
<dbReference type="GO" id="GO:0000148">
    <property type="term" value="C:1,3-beta-D-glucan synthase complex"/>
    <property type="evidence" value="ECO:0007669"/>
    <property type="project" value="InterPro"/>
</dbReference>
<feature type="region of interest" description="Disordered" evidence="16">
    <location>
        <begin position="1514"/>
        <end position="1550"/>
    </location>
</feature>
<evidence type="ECO:0000256" key="16">
    <source>
        <dbReference type="SAM" id="MobiDB-lite"/>
    </source>
</evidence>
<dbReference type="SMART" id="SM01205">
    <property type="entry name" value="FKS1_dom1"/>
    <property type="match status" value="1"/>
</dbReference>
<feature type="chain" id="PRO_5035178794" description="1,3-beta-glucan synthase" evidence="18">
    <location>
        <begin position="23"/>
        <end position="2683"/>
    </location>
</feature>
<proteinExistence type="inferred from homology"/>
<evidence type="ECO:0000313" key="21">
    <source>
        <dbReference type="Proteomes" id="UP000751190"/>
    </source>
</evidence>
<dbReference type="Pfam" id="PF03935">
    <property type="entry name" value="SKN1_KRE6_Sbg1"/>
    <property type="match status" value="2"/>
</dbReference>
<comment type="similarity">
    <text evidence="3">Belongs to the glycosyltransferase 48 family.</text>
</comment>
<evidence type="ECO:0000256" key="10">
    <source>
        <dbReference type="ARBA" id="ARBA00022989"/>
    </source>
</evidence>
<evidence type="ECO:0000256" key="1">
    <source>
        <dbReference type="ARBA" id="ARBA00004141"/>
    </source>
</evidence>
<reference evidence="20" key="1">
    <citation type="submission" date="2021-05" db="EMBL/GenBank/DDBJ databases">
        <title>The genome of the haptophyte Pavlova lutheri (Diacronema luteri, Pavlovales) - a model for lipid biosynthesis in eukaryotic algae.</title>
        <authorList>
            <person name="Hulatt C.J."/>
            <person name="Posewitz M.C."/>
        </authorList>
    </citation>
    <scope>NUCLEOTIDE SEQUENCE</scope>
    <source>
        <strain evidence="20">NIVA-4/92</strain>
    </source>
</reference>
<dbReference type="GO" id="GO:0006075">
    <property type="term" value="P:(1-&gt;3)-beta-D-glucan biosynthetic process"/>
    <property type="evidence" value="ECO:0007669"/>
    <property type="project" value="InterPro"/>
</dbReference>
<evidence type="ECO:0000256" key="6">
    <source>
        <dbReference type="ARBA" id="ARBA00022676"/>
    </source>
</evidence>
<keyword evidence="21" id="KW-1185">Reference proteome</keyword>
<keyword evidence="18" id="KW-0732">Signal</keyword>
<gene>
    <name evidence="20" type="ORF">KFE25_001183</name>
</gene>
<dbReference type="GO" id="GO:0005886">
    <property type="term" value="C:plasma membrane"/>
    <property type="evidence" value="ECO:0007669"/>
    <property type="project" value="TreeGrafter"/>
</dbReference>
<feature type="transmembrane region" description="Helical" evidence="17">
    <location>
        <begin position="2437"/>
        <end position="2459"/>
    </location>
</feature>
<evidence type="ECO:0000256" key="8">
    <source>
        <dbReference type="ARBA" id="ARBA00022692"/>
    </source>
</evidence>
<keyword evidence="14" id="KW-0961">Cell wall biogenesis/degradation</keyword>
<evidence type="ECO:0000256" key="18">
    <source>
        <dbReference type="SAM" id="SignalP"/>
    </source>
</evidence>
<evidence type="ECO:0000256" key="7">
    <source>
        <dbReference type="ARBA" id="ARBA00022679"/>
    </source>
</evidence>
<organism evidence="20 21">
    <name type="scientific">Diacronema lutheri</name>
    <name type="common">Unicellular marine alga</name>
    <name type="synonym">Monochrysis lutheri</name>
    <dbReference type="NCBI Taxonomy" id="2081491"/>
    <lineage>
        <taxon>Eukaryota</taxon>
        <taxon>Haptista</taxon>
        <taxon>Haptophyta</taxon>
        <taxon>Pavlovophyceae</taxon>
        <taxon>Pavlovales</taxon>
        <taxon>Pavlovaceae</taxon>
        <taxon>Diacronema</taxon>
    </lineage>
</organism>
<dbReference type="EC" id="2.4.1.34" evidence="5"/>
<dbReference type="InterPro" id="IPR005629">
    <property type="entry name" value="Skn1/Kre6/Sbg1"/>
</dbReference>
<comment type="catalytic activity">
    <reaction evidence="15">
        <text>[(1-&gt;3)-beta-D-glucosyl](n) + UDP-alpha-D-glucose = [(1-&gt;3)-beta-D-glucosyl](n+1) + UDP + H(+)</text>
        <dbReference type="Rhea" id="RHEA:21476"/>
        <dbReference type="Rhea" id="RHEA-COMP:11146"/>
        <dbReference type="Rhea" id="RHEA-COMP:14303"/>
        <dbReference type="ChEBI" id="CHEBI:15378"/>
        <dbReference type="ChEBI" id="CHEBI:37671"/>
        <dbReference type="ChEBI" id="CHEBI:58223"/>
        <dbReference type="ChEBI" id="CHEBI:58885"/>
        <dbReference type="EC" id="2.4.1.34"/>
    </reaction>
</comment>
<dbReference type="Pfam" id="PF14288">
    <property type="entry name" value="FKS1_dom1"/>
    <property type="match status" value="1"/>
</dbReference>
<evidence type="ECO:0000256" key="5">
    <source>
        <dbReference type="ARBA" id="ARBA00012589"/>
    </source>
</evidence>
<dbReference type="PROSITE" id="PS00022">
    <property type="entry name" value="EGF_1"/>
    <property type="match status" value="1"/>
</dbReference>
<keyword evidence="10 17" id="KW-1133">Transmembrane helix</keyword>
<evidence type="ECO:0000256" key="14">
    <source>
        <dbReference type="ARBA" id="ARBA00023316"/>
    </source>
</evidence>
<dbReference type="Gene3D" id="2.60.120.200">
    <property type="match status" value="1"/>
</dbReference>
<dbReference type="SUPFAM" id="SSF49899">
    <property type="entry name" value="Concanavalin A-like lectins/glucanases"/>
    <property type="match status" value="1"/>
</dbReference>
<feature type="transmembrane region" description="Helical" evidence="17">
    <location>
        <begin position="2480"/>
        <end position="2502"/>
    </location>
</feature>
<feature type="region of interest" description="Disordered" evidence="16">
    <location>
        <begin position="996"/>
        <end position="1035"/>
    </location>
</feature>
<evidence type="ECO:0000256" key="13">
    <source>
        <dbReference type="ARBA" id="ARBA00023180"/>
    </source>
</evidence>
<dbReference type="Proteomes" id="UP000751190">
    <property type="component" value="Unassembled WGS sequence"/>
</dbReference>
<evidence type="ECO:0000256" key="3">
    <source>
        <dbReference type="ARBA" id="ARBA00009040"/>
    </source>
</evidence>
<keyword evidence="11 17" id="KW-0472">Membrane</keyword>
<protein>
    <recommendedName>
        <fullName evidence="5">1,3-beta-glucan synthase</fullName>
        <ecNumber evidence="5">2.4.1.34</ecNumber>
    </recommendedName>
</protein>
<evidence type="ECO:0000256" key="12">
    <source>
        <dbReference type="ARBA" id="ARBA00023157"/>
    </source>
</evidence>
<dbReference type="InterPro" id="IPR026899">
    <property type="entry name" value="FKS1-like_dom1"/>
</dbReference>
<evidence type="ECO:0000256" key="4">
    <source>
        <dbReference type="ARBA" id="ARBA00010962"/>
    </source>
</evidence>
<dbReference type="PROSITE" id="PS51762">
    <property type="entry name" value="GH16_2"/>
    <property type="match status" value="1"/>
</dbReference>
<comment type="caution">
    <text evidence="20">The sequence shown here is derived from an EMBL/GenBank/DDBJ whole genome shotgun (WGS) entry which is preliminary data.</text>
</comment>
<dbReference type="OrthoDB" id="1880850at2759"/>